<reference evidence="3" key="1">
    <citation type="submission" date="2016-06" db="UniProtKB">
        <authorList>
            <consortium name="WormBaseParasite"/>
        </authorList>
    </citation>
    <scope>IDENTIFICATION</scope>
</reference>
<accession>A0A183VB88</accession>
<gene>
    <name evidence="1" type="ORF">TCNE_LOCUS18008</name>
</gene>
<sequence length="202" mass="22139">MGSEPEKATLLSHIYGAIAESRCSHLIGLIYDRIMCLSGRSSLTSSQTSAILSLLRLPYKNIPDSVSCADLCELVEKNFHAKYGTAQDKALGQKSAQKCAEDDEANIDELKVLGALNALRRSAKCCAAPASLRLIREENLAVTAIIDANPYSDITKASLKLKCKYFSIVPGVERNDVLYPQNRTVLTRYDTGGMMRARLMGY</sequence>
<proteinExistence type="predicted"/>
<dbReference type="EMBL" id="UYWY01025028">
    <property type="protein sequence ID" value="VDM49329.1"/>
    <property type="molecule type" value="Genomic_DNA"/>
</dbReference>
<evidence type="ECO:0000313" key="3">
    <source>
        <dbReference type="WBParaSite" id="TCNE_0001801201-mRNA-1"/>
    </source>
</evidence>
<keyword evidence="2" id="KW-1185">Reference proteome</keyword>
<evidence type="ECO:0000313" key="2">
    <source>
        <dbReference type="Proteomes" id="UP000050794"/>
    </source>
</evidence>
<evidence type="ECO:0000313" key="1">
    <source>
        <dbReference type="EMBL" id="VDM49329.1"/>
    </source>
</evidence>
<dbReference type="WBParaSite" id="TCNE_0001801201-mRNA-1">
    <property type="protein sequence ID" value="TCNE_0001801201-mRNA-1"/>
    <property type="gene ID" value="TCNE_0001801201"/>
</dbReference>
<organism evidence="2 3">
    <name type="scientific">Toxocara canis</name>
    <name type="common">Canine roundworm</name>
    <dbReference type="NCBI Taxonomy" id="6265"/>
    <lineage>
        <taxon>Eukaryota</taxon>
        <taxon>Metazoa</taxon>
        <taxon>Ecdysozoa</taxon>
        <taxon>Nematoda</taxon>
        <taxon>Chromadorea</taxon>
        <taxon>Rhabditida</taxon>
        <taxon>Spirurina</taxon>
        <taxon>Ascaridomorpha</taxon>
        <taxon>Ascaridoidea</taxon>
        <taxon>Toxocaridae</taxon>
        <taxon>Toxocara</taxon>
    </lineage>
</organism>
<reference evidence="1 2" key="2">
    <citation type="submission" date="2018-11" db="EMBL/GenBank/DDBJ databases">
        <authorList>
            <consortium name="Pathogen Informatics"/>
        </authorList>
    </citation>
    <scope>NUCLEOTIDE SEQUENCE [LARGE SCALE GENOMIC DNA]</scope>
</reference>
<dbReference type="AlphaFoldDB" id="A0A183VB88"/>
<protein>
    <submittedName>
        <fullName evidence="3">THUMP domain-containing protein</fullName>
    </submittedName>
</protein>
<dbReference type="Proteomes" id="UP000050794">
    <property type="component" value="Unassembled WGS sequence"/>
</dbReference>
<name>A0A183VB88_TOXCA</name>